<feature type="compositionally biased region" description="Acidic residues" evidence="1">
    <location>
        <begin position="61"/>
        <end position="73"/>
    </location>
</feature>
<accession>A0AAV9AK32</accession>
<reference evidence="2" key="2">
    <citation type="submission" date="2023-06" db="EMBL/GenBank/DDBJ databases">
        <authorList>
            <person name="Ma L."/>
            <person name="Liu K.-W."/>
            <person name="Li Z."/>
            <person name="Hsiao Y.-Y."/>
            <person name="Qi Y."/>
            <person name="Fu T."/>
            <person name="Tang G."/>
            <person name="Zhang D."/>
            <person name="Sun W.-H."/>
            <person name="Liu D.-K."/>
            <person name="Li Y."/>
            <person name="Chen G.-Z."/>
            <person name="Liu X.-D."/>
            <person name="Liao X.-Y."/>
            <person name="Jiang Y.-T."/>
            <person name="Yu X."/>
            <person name="Hao Y."/>
            <person name="Huang J."/>
            <person name="Zhao X.-W."/>
            <person name="Ke S."/>
            <person name="Chen Y.-Y."/>
            <person name="Wu W.-L."/>
            <person name="Hsu J.-L."/>
            <person name="Lin Y.-F."/>
            <person name="Huang M.-D."/>
            <person name="Li C.-Y."/>
            <person name="Huang L."/>
            <person name="Wang Z.-W."/>
            <person name="Zhao X."/>
            <person name="Zhong W.-Y."/>
            <person name="Peng D.-H."/>
            <person name="Ahmad S."/>
            <person name="Lan S."/>
            <person name="Zhang J.-S."/>
            <person name="Tsai W.-C."/>
            <person name="Van De Peer Y."/>
            <person name="Liu Z.-J."/>
        </authorList>
    </citation>
    <scope>NUCLEOTIDE SEQUENCE</scope>
    <source>
        <strain evidence="2">SCP</strain>
        <tissue evidence="2">Leaves</tissue>
    </source>
</reference>
<reference evidence="2" key="1">
    <citation type="journal article" date="2023" name="Nat. Commun.">
        <title>Diploid and tetraploid genomes of Acorus and the evolution of monocots.</title>
        <authorList>
            <person name="Ma L."/>
            <person name="Liu K.W."/>
            <person name="Li Z."/>
            <person name="Hsiao Y.Y."/>
            <person name="Qi Y."/>
            <person name="Fu T."/>
            <person name="Tang G.D."/>
            <person name="Zhang D."/>
            <person name="Sun W.H."/>
            <person name="Liu D.K."/>
            <person name="Li Y."/>
            <person name="Chen G.Z."/>
            <person name="Liu X.D."/>
            <person name="Liao X.Y."/>
            <person name="Jiang Y.T."/>
            <person name="Yu X."/>
            <person name="Hao Y."/>
            <person name="Huang J."/>
            <person name="Zhao X.W."/>
            <person name="Ke S."/>
            <person name="Chen Y.Y."/>
            <person name="Wu W.L."/>
            <person name="Hsu J.L."/>
            <person name="Lin Y.F."/>
            <person name="Huang M.D."/>
            <person name="Li C.Y."/>
            <person name="Huang L."/>
            <person name="Wang Z.W."/>
            <person name="Zhao X."/>
            <person name="Zhong W.Y."/>
            <person name="Peng D.H."/>
            <person name="Ahmad S."/>
            <person name="Lan S."/>
            <person name="Zhang J.S."/>
            <person name="Tsai W.C."/>
            <person name="Van de Peer Y."/>
            <person name="Liu Z.J."/>
        </authorList>
    </citation>
    <scope>NUCLEOTIDE SEQUENCE</scope>
    <source>
        <strain evidence="2">SCP</strain>
    </source>
</reference>
<gene>
    <name evidence="2" type="ORF">QJS04_geneDACA018122</name>
</gene>
<dbReference type="Proteomes" id="UP001179952">
    <property type="component" value="Unassembled WGS sequence"/>
</dbReference>
<keyword evidence="3" id="KW-1185">Reference proteome</keyword>
<dbReference type="PANTHER" id="PTHR46737">
    <property type="entry name" value="OS02G0827600 PROTEIN"/>
    <property type="match status" value="1"/>
</dbReference>
<dbReference type="InterPro" id="IPR021920">
    <property type="entry name" value="DUF3531"/>
</dbReference>
<name>A0AAV9AK32_ACOGR</name>
<dbReference type="PANTHER" id="PTHR46737:SF3">
    <property type="entry name" value="OXIDOREDUCTASE_TRANSITION METAL ION-BINDING PROTEIN (DUF3531)"/>
    <property type="match status" value="1"/>
</dbReference>
<dbReference type="Pfam" id="PF12049">
    <property type="entry name" value="DUF3531"/>
    <property type="match status" value="1"/>
</dbReference>
<dbReference type="AlphaFoldDB" id="A0AAV9AK32"/>
<sequence length="246" mass="28228">MLILPRPSFSLSSTLRRPPLLVSASKPNPPKHLHLSFHNPIFHSITSVSATKPYRNVDDDVVDDEEEYEEEEDFTSKRYAGRRRGGGEEKDHDRDPEFAEILGECFDDPTKAQSHIEERIRKKRNKILHAKTGSATPMKVVFNKFDFSNSYIWFDFYNAPLEKDVTLICDTIRSWHIIGRLGGCNSMNMQVESSGKGLSEYHDFRRTKLKEFSYIGIRQVVFGGPEFGNWKENLTAEEAGCSVHKI</sequence>
<dbReference type="EMBL" id="JAUJYN010000008">
    <property type="protein sequence ID" value="KAK1264476.1"/>
    <property type="molecule type" value="Genomic_DNA"/>
</dbReference>
<feature type="region of interest" description="Disordered" evidence="1">
    <location>
        <begin position="61"/>
        <end position="94"/>
    </location>
</feature>
<comment type="caution">
    <text evidence="2">The sequence shown here is derived from an EMBL/GenBank/DDBJ whole genome shotgun (WGS) entry which is preliminary data.</text>
</comment>
<organism evidence="2 3">
    <name type="scientific">Acorus gramineus</name>
    <name type="common">Dwarf sweet flag</name>
    <dbReference type="NCBI Taxonomy" id="55184"/>
    <lineage>
        <taxon>Eukaryota</taxon>
        <taxon>Viridiplantae</taxon>
        <taxon>Streptophyta</taxon>
        <taxon>Embryophyta</taxon>
        <taxon>Tracheophyta</taxon>
        <taxon>Spermatophyta</taxon>
        <taxon>Magnoliopsida</taxon>
        <taxon>Liliopsida</taxon>
        <taxon>Acoraceae</taxon>
        <taxon>Acorus</taxon>
    </lineage>
</organism>
<evidence type="ECO:0000313" key="3">
    <source>
        <dbReference type="Proteomes" id="UP001179952"/>
    </source>
</evidence>
<evidence type="ECO:0000313" key="2">
    <source>
        <dbReference type="EMBL" id="KAK1264476.1"/>
    </source>
</evidence>
<feature type="compositionally biased region" description="Basic and acidic residues" evidence="1">
    <location>
        <begin position="85"/>
        <end position="94"/>
    </location>
</feature>
<evidence type="ECO:0000256" key="1">
    <source>
        <dbReference type="SAM" id="MobiDB-lite"/>
    </source>
</evidence>
<proteinExistence type="predicted"/>
<protein>
    <submittedName>
        <fullName evidence="2">Uncharacterized protein</fullName>
    </submittedName>
</protein>